<dbReference type="PANTHER" id="PTHR33127">
    <property type="entry name" value="TRANSMEMBRANE PROTEIN"/>
    <property type="match status" value="1"/>
</dbReference>
<proteinExistence type="predicted"/>
<accession>A0ABR0U258</accession>
<evidence type="ECO:0000313" key="3">
    <source>
        <dbReference type="EMBL" id="KAK6116261.1"/>
    </source>
</evidence>
<feature type="domain" description="KIB1-4 beta-propeller" evidence="2">
    <location>
        <begin position="121"/>
        <end position="358"/>
    </location>
</feature>
<comment type="caution">
    <text evidence="3">The sequence shown here is derived from an EMBL/GenBank/DDBJ whole genome shotgun (WGS) entry which is preliminary data.</text>
</comment>
<evidence type="ECO:0000256" key="1">
    <source>
        <dbReference type="SAM" id="MobiDB-lite"/>
    </source>
</evidence>
<protein>
    <recommendedName>
        <fullName evidence="2">KIB1-4 beta-propeller domain-containing protein</fullName>
    </recommendedName>
</protein>
<name>A0ABR0U258_REHGL</name>
<dbReference type="Proteomes" id="UP001318860">
    <property type="component" value="Unassembled WGS sequence"/>
</dbReference>
<feature type="region of interest" description="Disordered" evidence="1">
    <location>
        <begin position="1"/>
        <end position="21"/>
    </location>
</feature>
<keyword evidence="4" id="KW-1185">Reference proteome</keyword>
<dbReference type="PANTHER" id="PTHR33127:SF69">
    <property type="entry name" value="OS09G0340800 PROTEIN"/>
    <property type="match status" value="1"/>
</dbReference>
<organism evidence="3 4">
    <name type="scientific">Rehmannia glutinosa</name>
    <name type="common">Chinese foxglove</name>
    <dbReference type="NCBI Taxonomy" id="99300"/>
    <lineage>
        <taxon>Eukaryota</taxon>
        <taxon>Viridiplantae</taxon>
        <taxon>Streptophyta</taxon>
        <taxon>Embryophyta</taxon>
        <taxon>Tracheophyta</taxon>
        <taxon>Spermatophyta</taxon>
        <taxon>Magnoliopsida</taxon>
        <taxon>eudicotyledons</taxon>
        <taxon>Gunneridae</taxon>
        <taxon>Pentapetalae</taxon>
        <taxon>asterids</taxon>
        <taxon>lamiids</taxon>
        <taxon>Lamiales</taxon>
        <taxon>Orobanchaceae</taxon>
        <taxon>Rehmannieae</taxon>
        <taxon>Rehmannia</taxon>
    </lineage>
</organism>
<evidence type="ECO:0000313" key="4">
    <source>
        <dbReference type="Proteomes" id="UP001318860"/>
    </source>
</evidence>
<reference evidence="3 4" key="1">
    <citation type="journal article" date="2021" name="Comput. Struct. Biotechnol. J.">
        <title>De novo genome assembly of the potent medicinal plant Rehmannia glutinosa using nanopore technology.</title>
        <authorList>
            <person name="Ma L."/>
            <person name="Dong C."/>
            <person name="Song C."/>
            <person name="Wang X."/>
            <person name="Zheng X."/>
            <person name="Niu Y."/>
            <person name="Chen S."/>
            <person name="Feng W."/>
        </authorList>
    </citation>
    <scope>NUCLEOTIDE SEQUENCE [LARGE SCALE GENOMIC DNA]</scope>
    <source>
        <strain evidence="3">DH-2019</strain>
    </source>
</reference>
<dbReference type="InterPro" id="IPR005174">
    <property type="entry name" value="KIB1-4_b-propeller"/>
</dbReference>
<dbReference type="EMBL" id="JABTTQ020003498">
    <property type="protein sequence ID" value="KAK6116261.1"/>
    <property type="molecule type" value="Genomic_DNA"/>
</dbReference>
<gene>
    <name evidence="3" type="ORF">DH2020_049983</name>
</gene>
<feature type="compositionally biased region" description="Basic and acidic residues" evidence="1">
    <location>
        <begin position="8"/>
        <end position="21"/>
    </location>
</feature>
<evidence type="ECO:0000259" key="2">
    <source>
        <dbReference type="Pfam" id="PF03478"/>
    </source>
</evidence>
<dbReference type="Pfam" id="PF03478">
    <property type="entry name" value="Beta-prop_KIB1-4"/>
    <property type="match status" value="1"/>
</dbReference>
<sequence length="382" mass="44214">MSTTKMATNKDKSLSTKKEAINKRPWPNLPQHILNLLARKPNLLLHISYPGTTKSWTTSTKHCNTSRHPQFPQLQDLETSKWCCLTKTLPQFINIYFRTQVYQWWYYYNNSPPPHFWNHLTQHFVGYSRGLLVKRGPSPSVLEVYDVSTRVYWILPQWDVSVPFRFVALSSCSLNGLDRVVVLTGLTSPAFLVYYRGQHNHAWVRHECTIVDPYDAKKGFMKFTNIIGFEGKFYALSLQGALVVMEEINMRLVITMVGKNRAVPCVSAKYFNEYLLESNGEILLVFLVYQKMLCVVDYVEVFRLHFPKMNWIKVESLQGRALFLENECCIWVNSSQVGCRGNCVYFSQNGTKEWCVFDMESGCISNGLVATFPPYNEPMVEE</sequence>